<name>A0A0L0MKK8_9MOLU</name>
<dbReference type="Gene3D" id="3.30.70.120">
    <property type="match status" value="1"/>
</dbReference>
<dbReference type="RefSeq" id="WP_050337335.1">
    <property type="nucleotide sequence ID" value="NZ_JPSQ01000057.1"/>
</dbReference>
<keyword evidence="2" id="KW-1185">Reference proteome</keyword>
<evidence type="ECO:0000313" key="2">
    <source>
        <dbReference type="Proteomes" id="UP000037086"/>
    </source>
</evidence>
<dbReference type="InterPro" id="IPR010375">
    <property type="entry name" value="CdAMP_rec"/>
</dbReference>
<dbReference type="PANTHER" id="PTHR38456:SF1">
    <property type="entry name" value="CYCLIC DI-AMP RECEPTOR A"/>
    <property type="match status" value="1"/>
</dbReference>
<accession>A0A0L0MKK8</accession>
<comment type="caution">
    <text evidence="1">The sequence shown here is derived from an EMBL/GenBank/DDBJ whole genome shotgun (WGS) entry which is preliminary data.</text>
</comment>
<dbReference type="InterPro" id="IPR011322">
    <property type="entry name" value="N-reg_PII-like_a/b"/>
</dbReference>
<dbReference type="InterPro" id="IPR015867">
    <property type="entry name" value="N-reg_PII/ATP_PRibTrfase_C"/>
</dbReference>
<reference evidence="1 2" key="1">
    <citation type="journal article" date="2015" name="BMC Microbiol.">
        <title>'Candidatus Phytoplasma phoenicium' associated with almond witches'-broom disease: from draft genome to genetic diversity among strain populations.</title>
        <authorList>
            <person name="Quaglino F."/>
            <person name="Kube M."/>
            <person name="Jawhari M."/>
            <person name="Abou-Jawdah Y."/>
            <person name="Siewert C."/>
            <person name="Choueiri E."/>
            <person name="Sobh H."/>
            <person name="Casati P."/>
            <person name="Tedeschi R."/>
            <person name="Molino Lova M."/>
            <person name="Alma A."/>
            <person name="Bianco P.A."/>
        </authorList>
    </citation>
    <scope>NUCLEOTIDE SEQUENCE [LARGE SCALE GENOMIC DNA]</scope>
    <source>
        <strain evidence="1 2">SA213</strain>
    </source>
</reference>
<dbReference type="EMBL" id="JPSQ01000057">
    <property type="protein sequence ID" value="KND62544.1"/>
    <property type="molecule type" value="Genomic_DNA"/>
</dbReference>
<dbReference type="AlphaFoldDB" id="A0A0L0MKK8"/>
<dbReference type="SUPFAM" id="SSF54913">
    <property type="entry name" value="GlnB-like"/>
    <property type="match status" value="1"/>
</dbReference>
<dbReference type="PATRIC" id="fig|198422.3.peg.250"/>
<sequence>MKLILAIVSSEDANKVQNSLNKANLFNTRLSTKGGFLRETNATFIIGLKTDKVKQALEIFKKQSKTKTQLIPNNILNEFDAYYSLPSEISIGGATVFVLDVEQFCKL</sequence>
<organism evidence="1 2">
    <name type="scientific">Candidatus Phytoplasma phoenicium</name>
    <dbReference type="NCBI Taxonomy" id="198422"/>
    <lineage>
        <taxon>Bacteria</taxon>
        <taxon>Bacillati</taxon>
        <taxon>Mycoplasmatota</taxon>
        <taxon>Mollicutes</taxon>
        <taxon>Acholeplasmatales</taxon>
        <taxon>Acholeplasmataceae</taxon>
        <taxon>Candidatus Phytoplasma</taxon>
        <taxon>16SrIX (Pigeon pea witches'-broom group)</taxon>
    </lineage>
</organism>
<proteinExistence type="predicted"/>
<dbReference type="Pfam" id="PF06153">
    <property type="entry name" value="CdAMP_rec"/>
    <property type="match status" value="1"/>
</dbReference>
<dbReference type="PANTHER" id="PTHR38456">
    <property type="entry name" value="CYCLIC DI-AMP RECEPTOR A"/>
    <property type="match status" value="1"/>
</dbReference>
<evidence type="ECO:0000313" key="1">
    <source>
        <dbReference type="EMBL" id="KND62544.1"/>
    </source>
</evidence>
<gene>
    <name evidence="1" type="primary">glnB</name>
    <name evidence="1" type="ORF">AlmWB_02570</name>
</gene>
<protein>
    <submittedName>
        <fullName evidence="1">Nitrogen regulatory protein PII-like</fullName>
    </submittedName>
</protein>
<dbReference type="OrthoDB" id="9794275at2"/>
<dbReference type="Proteomes" id="UP000037086">
    <property type="component" value="Unassembled WGS sequence"/>
</dbReference>